<reference evidence="4" key="1">
    <citation type="submission" date="2023-07" db="EMBL/GenBank/DDBJ databases">
        <title>Genomic Encyclopedia of Type Strains, Phase IV (KMG-IV): sequencing the most valuable type-strain genomes for metagenomic binning, comparative biology and taxonomic classification.</title>
        <authorList>
            <person name="Goeker M."/>
        </authorList>
    </citation>
    <scope>NUCLEOTIDE SEQUENCE</scope>
    <source>
        <strain evidence="4">DSM 26174</strain>
    </source>
</reference>
<feature type="transmembrane region" description="Helical" evidence="1">
    <location>
        <begin position="530"/>
        <end position="554"/>
    </location>
</feature>
<evidence type="ECO:0000313" key="5">
    <source>
        <dbReference type="Proteomes" id="UP001185092"/>
    </source>
</evidence>
<dbReference type="EMBL" id="JAVDQD010000007">
    <property type="protein sequence ID" value="MDR6241247.1"/>
    <property type="molecule type" value="Genomic_DNA"/>
</dbReference>
<evidence type="ECO:0000259" key="2">
    <source>
        <dbReference type="Pfam" id="PF09822"/>
    </source>
</evidence>
<proteinExistence type="predicted"/>
<sequence length="561" mass="62867">MVKFHTKKVEDLLKLGIAIMILCLLNILGQKFYDRIDLTEENRFSVSPATKSLLSNLQEDVYIEIYLDGDIPSGFKRLQNSILENLKIFNEYAGNKIKYKFIDPSSINQSAKARNAYYQSIANKGIQPTNVFSNDNGNKVEKLIFPGALISYNGEETSVNFLKGNKSTSPEEQLNQSVENVEYELAKAILNISQKERNKIVYLTGNGEAIGKEATGLIDIIKENYELEITNLKNKEIPSDAKAIVLAKPSEKFSDEEIYKIDQYIAHGGNALMLIDPIKINIDSVRNGQAIVFPYDLGLDNLLIKFGIRLNNNLVQDLNSGVYPIVTGMRGNVPQIQMLPWPFYPIANKYAKHPITRNLDAVFSQFASSIDTLKTKGSSRIPLISSSQTSKTIIAPLDISLNTLRKNATPQSFNEGSQALAYLVEGKINSLYKNRFLPEFADKTTFKAESEKSKIIITADANIGLNQINGKTGEPYELGYDPFLKNTFANADFIQNSLAYLTESNGVISSRNKEVKIRPLDKTKIHSEKAFWQTLNLVLPLILLGIFGTAKYLIRKQKYSK</sequence>
<feature type="domain" description="ABC-type uncharacterised transport system" evidence="2">
    <location>
        <begin position="197"/>
        <end position="497"/>
    </location>
</feature>
<dbReference type="InterPro" id="IPR055396">
    <property type="entry name" value="DUF7088"/>
</dbReference>
<evidence type="ECO:0000313" key="4">
    <source>
        <dbReference type="EMBL" id="MDR6241247.1"/>
    </source>
</evidence>
<gene>
    <name evidence="4" type="ORF">HNQ88_004325</name>
</gene>
<feature type="domain" description="DUF7088" evidence="3">
    <location>
        <begin position="40"/>
        <end position="151"/>
    </location>
</feature>
<feature type="transmembrane region" description="Helical" evidence="1">
    <location>
        <begin position="12"/>
        <end position="33"/>
    </location>
</feature>
<keyword evidence="1" id="KW-0472">Membrane</keyword>
<evidence type="ECO:0000259" key="3">
    <source>
        <dbReference type="Pfam" id="PF23357"/>
    </source>
</evidence>
<name>A0AAE3XQG4_9BACT</name>
<dbReference type="SUPFAM" id="SSF52317">
    <property type="entry name" value="Class I glutamine amidotransferase-like"/>
    <property type="match status" value="1"/>
</dbReference>
<dbReference type="Proteomes" id="UP001185092">
    <property type="component" value="Unassembled WGS sequence"/>
</dbReference>
<dbReference type="NCBIfam" id="TIGR03521">
    <property type="entry name" value="GldG"/>
    <property type="match status" value="1"/>
</dbReference>
<protein>
    <submittedName>
        <fullName evidence="4">Gliding-associated putative ABC transporter substrate-binding component GldG</fullName>
    </submittedName>
</protein>
<keyword evidence="1" id="KW-0812">Transmembrane</keyword>
<dbReference type="AlphaFoldDB" id="A0AAE3XQG4"/>
<dbReference type="InterPro" id="IPR029062">
    <property type="entry name" value="Class_I_gatase-like"/>
</dbReference>
<organism evidence="4 5">
    <name type="scientific">Aureibacter tunicatorum</name>
    <dbReference type="NCBI Taxonomy" id="866807"/>
    <lineage>
        <taxon>Bacteria</taxon>
        <taxon>Pseudomonadati</taxon>
        <taxon>Bacteroidota</taxon>
        <taxon>Cytophagia</taxon>
        <taxon>Cytophagales</taxon>
        <taxon>Persicobacteraceae</taxon>
        <taxon>Aureibacter</taxon>
    </lineage>
</organism>
<keyword evidence="1" id="KW-1133">Transmembrane helix</keyword>
<accession>A0AAE3XQG4</accession>
<dbReference type="Pfam" id="PF23357">
    <property type="entry name" value="DUF7088"/>
    <property type="match status" value="1"/>
</dbReference>
<keyword evidence="5" id="KW-1185">Reference proteome</keyword>
<dbReference type="InterPro" id="IPR019196">
    <property type="entry name" value="ABC_transp_unknown"/>
</dbReference>
<dbReference type="RefSeq" id="WP_309941859.1">
    <property type="nucleotide sequence ID" value="NZ_AP025305.1"/>
</dbReference>
<dbReference type="InterPro" id="IPR019863">
    <property type="entry name" value="Motility-assoc_ABC-rel_GldG"/>
</dbReference>
<evidence type="ECO:0000256" key="1">
    <source>
        <dbReference type="SAM" id="Phobius"/>
    </source>
</evidence>
<dbReference type="Pfam" id="PF09822">
    <property type="entry name" value="ABC_transp_aux"/>
    <property type="match status" value="1"/>
</dbReference>
<comment type="caution">
    <text evidence="4">The sequence shown here is derived from an EMBL/GenBank/DDBJ whole genome shotgun (WGS) entry which is preliminary data.</text>
</comment>